<evidence type="ECO:0000313" key="1">
    <source>
        <dbReference type="EMBL" id="CAB4923990.1"/>
    </source>
</evidence>
<name>A0A6J7HZV5_9ZZZZ</name>
<organism evidence="1">
    <name type="scientific">freshwater metagenome</name>
    <dbReference type="NCBI Taxonomy" id="449393"/>
    <lineage>
        <taxon>unclassified sequences</taxon>
        <taxon>metagenomes</taxon>
        <taxon>ecological metagenomes</taxon>
    </lineage>
</organism>
<gene>
    <name evidence="1" type="ORF">UFOPK3609_01559</name>
</gene>
<sequence length="67" mass="6868">MSVALARTALALQQPGTGPRSAATPADLPVVGAGRVRCAAPVLAHEGAPHDYARLGAPWGGDPARWW</sequence>
<dbReference type="EMBL" id="CAFBMQ010000267">
    <property type="protein sequence ID" value="CAB4923990.1"/>
    <property type="molecule type" value="Genomic_DNA"/>
</dbReference>
<dbReference type="AlphaFoldDB" id="A0A6J7HZV5"/>
<protein>
    <submittedName>
        <fullName evidence="1">Unannotated protein</fullName>
    </submittedName>
</protein>
<proteinExistence type="predicted"/>
<accession>A0A6J7HZV5</accession>
<reference evidence="1" key="1">
    <citation type="submission" date="2020-05" db="EMBL/GenBank/DDBJ databases">
        <authorList>
            <person name="Chiriac C."/>
            <person name="Salcher M."/>
            <person name="Ghai R."/>
            <person name="Kavagutti S V."/>
        </authorList>
    </citation>
    <scope>NUCLEOTIDE SEQUENCE</scope>
</reference>